<dbReference type="InterPro" id="IPR003152">
    <property type="entry name" value="FATC_dom"/>
</dbReference>
<evidence type="ECO:0000313" key="4">
    <source>
        <dbReference type="Proteomes" id="UP000036403"/>
    </source>
</evidence>
<dbReference type="PROSITE" id="PS51190">
    <property type="entry name" value="FATC"/>
    <property type="match status" value="1"/>
</dbReference>
<dbReference type="Proteomes" id="UP000036403">
    <property type="component" value="Unassembled WGS sequence"/>
</dbReference>
<accession>A0A0J7KXU7</accession>
<dbReference type="STRING" id="67767.A0A0J7KXU7"/>
<protein>
    <submittedName>
        <fullName evidence="3">Transformation transcription domain-associated protein</fullName>
    </submittedName>
</protein>
<dbReference type="GO" id="GO:0035267">
    <property type="term" value="C:NuA4 histone acetyltransferase complex"/>
    <property type="evidence" value="ECO:0007669"/>
    <property type="project" value="TreeGrafter"/>
</dbReference>
<dbReference type="AlphaFoldDB" id="A0A0J7KXU7"/>
<dbReference type="SUPFAM" id="SSF56112">
    <property type="entry name" value="Protein kinase-like (PK-like)"/>
    <property type="match status" value="1"/>
</dbReference>
<name>A0A0J7KXU7_LASNI</name>
<sequence>FTLQLSLTCFAEYVLHLTRLNPDMMYVHQDSGLINIAYFKFDIDDTSGKLDANRPVPFRLTPNIIEFLTTTGICGPLTASAIATARCLVQPTFQLQAILRAILRDEVIADHKQQEDTEGASQAPTNLKGEPLTKMVNHAVTAIVGRLNSLANFEGIDSKVSTLVTAANSHDNLCRMDPSWHPWL</sequence>
<evidence type="ECO:0000313" key="3">
    <source>
        <dbReference type="EMBL" id="KMQ95094.1"/>
    </source>
</evidence>
<dbReference type="InterPro" id="IPR050517">
    <property type="entry name" value="DDR_Repair_Kinase"/>
</dbReference>
<dbReference type="PANTHER" id="PTHR11139">
    <property type="entry name" value="ATAXIA TELANGIECTASIA MUTATED ATM -RELATED"/>
    <property type="match status" value="1"/>
</dbReference>
<feature type="non-terminal residue" evidence="3">
    <location>
        <position position="1"/>
    </location>
</feature>
<dbReference type="EMBL" id="LBMM01002234">
    <property type="protein sequence ID" value="KMQ95094.1"/>
    <property type="molecule type" value="Genomic_DNA"/>
</dbReference>
<dbReference type="SMART" id="SM01343">
    <property type="entry name" value="FATC"/>
    <property type="match status" value="1"/>
</dbReference>
<dbReference type="OrthoDB" id="5570127at2759"/>
<dbReference type="GO" id="GO:0006355">
    <property type="term" value="P:regulation of DNA-templated transcription"/>
    <property type="evidence" value="ECO:0007669"/>
    <property type="project" value="TreeGrafter"/>
</dbReference>
<evidence type="ECO:0000259" key="2">
    <source>
        <dbReference type="PROSITE" id="PS51190"/>
    </source>
</evidence>
<dbReference type="GO" id="GO:0000124">
    <property type="term" value="C:SAGA complex"/>
    <property type="evidence" value="ECO:0007669"/>
    <property type="project" value="TreeGrafter"/>
</dbReference>
<dbReference type="PaxDb" id="67767-A0A0J7KXU7"/>
<dbReference type="Pfam" id="PF02260">
    <property type="entry name" value="FATC"/>
    <property type="match status" value="1"/>
</dbReference>
<dbReference type="InterPro" id="IPR000403">
    <property type="entry name" value="PI3/4_kinase_cat_dom"/>
</dbReference>
<dbReference type="PANTHER" id="PTHR11139:SF1">
    <property type="entry name" value="TRANSFORMATION_TRANSCRIPTION DOMAIN-ASSOCIATED PROTEIN"/>
    <property type="match status" value="1"/>
</dbReference>
<comment type="caution">
    <text evidence="3">The sequence shown here is derived from an EMBL/GenBank/DDBJ whole genome shotgun (WGS) entry which is preliminary data.</text>
</comment>
<gene>
    <name evidence="3" type="ORF">RF55_4708</name>
</gene>
<keyword evidence="4" id="KW-1185">Reference proteome</keyword>
<evidence type="ECO:0000259" key="1">
    <source>
        <dbReference type="PROSITE" id="PS50290"/>
    </source>
</evidence>
<dbReference type="InterPro" id="IPR011009">
    <property type="entry name" value="Kinase-like_dom_sf"/>
</dbReference>
<proteinExistence type="predicted"/>
<dbReference type="GO" id="GO:0006281">
    <property type="term" value="P:DNA repair"/>
    <property type="evidence" value="ECO:0007669"/>
    <property type="project" value="TreeGrafter"/>
</dbReference>
<feature type="domain" description="FATC" evidence="2">
    <location>
        <begin position="152"/>
        <end position="184"/>
    </location>
</feature>
<feature type="domain" description="PI3K/PI4K catalytic" evidence="1">
    <location>
        <begin position="1"/>
        <end position="151"/>
    </location>
</feature>
<organism evidence="3 4">
    <name type="scientific">Lasius niger</name>
    <name type="common">Black garden ant</name>
    <dbReference type="NCBI Taxonomy" id="67767"/>
    <lineage>
        <taxon>Eukaryota</taxon>
        <taxon>Metazoa</taxon>
        <taxon>Ecdysozoa</taxon>
        <taxon>Arthropoda</taxon>
        <taxon>Hexapoda</taxon>
        <taxon>Insecta</taxon>
        <taxon>Pterygota</taxon>
        <taxon>Neoptera</taxon>
        <taxon>Endopterygota</taxon>
        <taxon>Hymenoptera</taxon>
        <taxon>Apocrita</taxon>
        <taxon>Aculeata</taxon>
        <taxon>Formicoidea</taxon>
        <taxon>Formicidae</taxon>
        <taxon>Formicinae</taxon>
        <taxon>Lasius</taxon>
        <taxon>Lasius</taxon>
    </lineage>
</organism>
<dbReference type="GO" id="GO:0005634">
    <property type="term" value="C:nucleus"/>
    <property type="evidence" value="ECO:0007669"/>
    <property type="project" value="TreeGrafter"/>
</dbReference>
<reference evidence="3 4" key="1">
    <citation type="submission" date="2015-04" db="EMBL/GenBank/DDBJ databases">
        <title>Lasius niger genome sequencing.</title>
        <authorList>
            <person name="Konorov E.A."/>
            <person name="Nikitin M.A."/>
            <person name="Kirill M.V."/>
            <person name="Chang P."/>
        </authorList>
    </citation>
    <scope>NUCLEOTIDE SEQUENCE [LARGE SCALE GENOMIC DNA]</scope>
    <source>
        <tissue evidence="3">Whole</tissue>
    </source>
</reference>
<dbReference type="PROSITE" id="PS50290">
    <property type="entry name" value="PI3_4_KINASE_3"/>
    <property type="match status" value="1"/>
</dbReference>